<dbReference type="AlphaFoldDB" id="A0A1A9A8H5"/>
<sequence length="314" mass="37255">MNILKTDIPSIKYKDIWNDGICYNEINEIIVHNKDPQDADTWTNNFRTQFYTFLEMRADKFFNYNPKKRCRDLYYILYYILYKIKNLRDYEESYENIKLAIKNYMDSALGIHDYAICIRDSFNEDCNNYNKIEEGNKKKIDDLCEDIDYTKKNYDKINKSSECAEIKKHIDHQYETLKEVYNANSQKYSDVLGYYEFTSFNELDNIIKKIQCSSDGNLHASAQALNPDRMSSLSGGQISIILFLSLFGCLLVCFFLYKHTSLGLWLNNRIGKKIKFFNKMNYENNHEIIEEMSGYLQDNLHNEEYNVLYHSSGE</sequence>
<proteinExistence type="predicted"/>
<evidence type="ECO:0000313" key="5">
    <source>
        <dbReference type="Proteomes" id="UP000078555"/>
    </source>
</evidence>
<dbReference type="Proteomes" id="UP000078550">
    <property type="component" value="Unassembled WGS sequence"/>
</dbReference>
<keyword evidence="1" id="KW-0472">Membrane</keyword>
<dbReference type="EMBL" id="FLRD01001145">
    <property type="protein sequence ID" value="SBT56582.1"/>
    <property type="molecule type" value="Genomic_DNA"/>
</dbReference>
<dbReference type="Pfam" id="PF05795">
    <property type="entry name" value="Plasmodium_Vir"/>
    <property type="match status" value="1"/>
</dbReference>
<gene>
    <name evidence="3" type="ORF">POVWA1_076950</name>
    <name evidence="2" type="ORF">POVWA2_063370</name>
</gene>
<evidence type="ECO:0000313" key="2">
    <source>
        <dbReference type="EMBL" id="SBT52465.1"/>
    </source>
</evidence>
<evidence type="ECO:0000313" key="3">
    <source>
        <dbReference type="EMBL" id="SBT56582.1"/>
    </source>
</evidence>
<reference evidence="4 5" key="2">
    <citation type="submission" date="2016-05" db="EMBL/GenBank/DDBJ databases">
        <authorList>
            <person name="Naeem Raeece"/>
        </authorList>
    </citation>
    <scope>NUCLEOTIDE SEQUENCE [LARGE SCALE GENOMIC DNA]</scope>
</reference>
<protein>
    <submittedName>
        <fullName evidence="2">PIR Superfamily Protein</fullName>
    </submittedName>
</protein>
<evidence type="ECO:0000313" key="4">
    <source>
        <dbReference type="Proteomes" id="UP000078550"/>
    </source>
</evidence>
<feature type="transmembrane region" description="Helical" evidence="1">
    <location>
        <begin position="238"/>
        <end position="257"/>
    </location>
</feature>
<dbReference type="InterPro" id="IPR008780">
    <property type="entry name" value="Plasmodium_Vir"/>
</dbReference>
<evidence type="ECO:0000256" key="1">
    <source>
        <dbReference type="SAM" id="Phobius"/>
    </source>
</evidence>
<keyword evidence="5" id="KW-1185">Reference proteome</keyword>
<dbReference type="EMBL" id="FLRE01000304">
    <property type="protein sequence ID" value="SBT52465.1"/>
    <property type="molecule type" value="Genomic_DNA"/>
</dbReference>
<organism evidence="2 4">
    <name type="scientific">Plasmodium ovale wallikeri</name>
    <dbReference type="NCBI Taxonomy" id="864142"/>
    <lineage>
        <taxon>Eukaryota</taxon>
        <taxon>Sar</taxon>
        <taxon>Alveolata</taxon>
        <taxon>Apicomplexa</taxon>
        <taxon>Aconoidasida</taxon>
        <taxon>Haemosporida</taxon>
        <taxon>Plasmodiidae</taxon>
        <taxon>Plasmodium</taxon>
        <taxon>Plasmodium (Plasmodium)</taxon>
    </lineage>
</organism>
<name>A0A1A9A8H5_PLAOA</name>
<accession>A0A1A9A8H5</accession>
<dbReference type="Proteomes" id="UP000078555">
    <property type="component" value="Unassembled WGS sequence"/>
</dbReference>
<reference evidence="2" key="1">
    <citation type="submission" date="2016-05" db="EMBL/GenBank/DDBJ databases">
        <authorList>
            <person name="Lavstsen T."/>
            <person name="Jespersen J.S."/>
        </authorList>
    </citation>
    <scope>NUCLEOTIDE SEQUENCE [LARGE SCALE GENOMIC DNA]</scope>
</reference>
<keyword evidence="1" id="KW-0812">Transmembrane</keyword>
<keyword evidence="1" id="KW-1133">Transmembrane helix</keyword>